<evidence type="ECO:0000256" key="1">
    <source>
        <dbReference type="ARBA" id="ARBA00022670"/>
    </source>
</evidence>
<dbReference type="Proteomes" id="UP000038200">
    <property type="component" value="Unassembled WGS sequence"/>
</dbReference>
<dbReference type="Gene3D" id="2.40.10.120">
    <property type="match status" value="1"/>
</dbReference>
<dbReference type="Proteomes" id="UP000045051">
    <property type="component" value="Unassembled WGS sequence"/>
</dbReference>
<evidence type="ECO:0000256" key="2">
    <source>
        <dbReference type="ARBA" id="ARBA00022801"/>
    </source>
</evidence>
<dbReference type="PRINTS" id="PR00834">
    <property type="entry name" value="PROTEASES2C"/>
</dbReference>
<dbReference type="InterPro" id="IPR001940">
    <property type="entry name" value="Peptidase_S1C"/>
</dbReference>
<dbReference type="AlphaFoldDB" id="A0A0B7IRL4"/>
<dbReference type="Gene3D" id="3.30.1460.10">
    <property type="match status" value="1"/>
</dbReference>
<dbReference type="PANTHER" id="PTHR43343:SF3">
    <property type="entry name" value="PROTEASE DO-LIKE 8, CHLOROPLASTIC"/>
    <property type="match status" value="1"/>
</dbReference>
<dbReference type="OrthoDB" id="9766361at2"/>
<dbReference type="PANTHER" id="PTHR43343">
    <property type="entry name" value="PEPTIDASE S12"/>
    <property type="match status" value="1"/>
</dbReference>
<dbReference type="InterPro" id="IPR051201">
    <property type="entry name" value="Chloro_Bact_Ser_Proteases"/>
</dbReference>
<evidence type="ECO:0000313" key="5">
    <source>
        <dbReference type="Proteomes" id="UP000038200"/>
    </source>
</evidence>
<dbReference type="SUPFAM" id="SSF50494">
    <property type="entry name" value="Trypsin-like serine proteases"/>
    <property type="match status" value="1"/>
</dbReference>
<protein>
    <submittedName>
        <fullName evidence="4">Peptidase S1 and S6 chymotrypsin/Hap</fullName>
    </submittedName>
</protein>
<evidence type="ECO:0000313" key="4">
    <source>
        <dbReference type="EMBL" id="CEN52598.1"/>
    </source>
</evidence>
<dbReference type="SUPFAM" id="SSF69635">
    <property type="entry name" value="Type III secretory system chaperone-like"/>
    <property type="match status" value="1"/>
</dbReference>
<keyword evidence="2" id="KW-0378">Hydrolase</keyword>
<name>A0A0B7IRL4_9FLAO</name>
<proteinExistence type="predicted"/>
<evidence type="ECO:0000313" key="6">
    <source>
        <dbReference type="Proteomes" id="UP000045051"/>
    </source>
</evidence>
<reference evidence="5 6" key="1">
    <citation type="submission" date="2015-01" db="EMBL/GenBank/DDBJ databases">
        <authorList>
            <person name="MANFREDI Pablo"/>
        </authorList>
    </citation>
    <scope>NUCLEOTIDE SEQUENCE [LARGE SCALE GENOMIC DNA]</scope>
    <source>
        <strain evidence="3 6">CcD38</strain>
        <strain evidence="4 5">CcD93</strain>
    </source>
</reference>
<dbReference type="GO" id="GO:0004252">
    <property type="term" value="F:serine-type endopeptidase activity"/>
    <property type="evidence" value="ECO:0007669"/>
    <property type="project" value="InterPro"/>
</dbReference>
<dbReference type="GO" id="GO:0006508">
    <property type="term" value="P:proteolysis"/>
    <property type="evidence" value="ECO:0007669"/>
    <property type="project" value="UniProtKB-KW"/>
</dbReference>
<dbReference type="CDD" id="cd17036">
    <property type="entry name" value="T3SC_YbjN-like_1"/>
    <property type="match status" value="1"/>
</dbReference>
<dbReference type="STRING" id="1848903.CCAND38_30030"/>
<keyword evidence="1" id="KW-0645">Protease</keyword>
<organism evidence="4 5">
    <name type="scientific">Capnocytophaga canis</name>
    <dbReference type="NCBI Taxonomy" id="1848903"/>
    <lineage>
        <taxon>Bacteria</taxon>
        <taxon>Pseudomonadati</taxon>
        <taxon>Bacteroidota</taxon>
        <taxon>Flavobacteriia</taxon>
        <taxon>Flavobacteriales</taxon>
        <taxon>Flavobacteriaceae</taxon>
        <taxon>Capnocytophaga</taxon>
    </lineage>
</organism>
<evidence type="ECO:0000313" key="3">
    <source>
        <dbReference type="EMBL" id="CEN45868.1"/>
    </source>
</evidence>
<dbReference type="InterPro" id="IPR009003">
    <property type="entry name" value="Peptidase_S1_PA"/>
</dbReference>
<dbReference type="EMBL" id="CDOI01000140">
    <property type="protein sequence ID" value="CEN45868.1"/>
    <property type="molecule type" value="Genomic_DNA"/>
</dbReference>
<dbReference type="EMBL" id="CDOL01000190">
    <property type="protein sequence ID" value="CEN52598.1"/>
    <property type="molecule type" value="Genomic_DNA"/>
</dbReference>
<dbReference type="RefSeq" id="WP_042007294.1">
    <property type="nucleotide sequence ID" value="NZ_BOQK01000003.1"/>
</dbReference>
<sequence>MEQHKKYIFKIITSGGTGSGFAVKGYDFLITNYHVVEGAKTLAVEDQERNRYFARVVMANPELDLAFLHVEGISLADTSITINPDLQIHNTQKVFINGFPFGMPFTITEGIISSTNQPMNNRHYVQTDAAVNPGNSGGPMLNQDGTLVGVTTSKFTEADNVGFAIHFNEVIKELRDFTFSDNVFRVKCNSCDHFIETETKFCPQCGNKVNASVFEEFELSNFATFIESAIADMGANPILCRAGRDVWEFHQGSALIRMFIFRSNYLIVTSPLVKLPKQNLAPLYEYMLSHPYSPYHFGISENIIYLSYRVHLSDLFSEDSEKIKNHVRDIPKLADDLDNILVEQYHCEYSIDSKLA</sequence>
<gene>
    <name evidence="3" type="ORF">CCAND38_30030</name>
    <name evidence="4" type="ORF">CCAND93_270006</name>
</gene>
<dbReference type="Pfam" id="PF13365">
    <property type="entry name" value="Trypsin_2"/>
    <property type="match status" value="1"/>
</dbReference>
<accession>A0A0B7IRL4</accession>
<keyword evidence="6" id="KW-1185">Reference proteome</keyword>